<evidence type="ECO:0000313" key="5">
    <source>
        <dbReference type="EMBL" id="SMC11162.1"/>
    </source>
</evidence>
<keyword evidence="6" id="KW-1185">Reference proteome</keyword>
<dbReference type="CDD" id="cd02440">
    <property type="entry name" value="AdoMet_MTases"/>
    <property type="match status" value="1"/>
</dbReference>
<protein>
    <submittedName>
        <fullName evidence="5">Ribosomal RNA large subunit methyltransferase G</fullName>
        <ecNumber evidence="5">2.1.1.174</ecNumber>
    </submittedName>
</protein>
<dbReference type="Gene3D" id="3.40.50.150">
    <property type="entry name" value="Vaccinia Virus protein VP39"/>
    <property type="match status" value="2"/>
</dbReference>
<keyword evidence="1 5" id="KW-0489">Methyltransferase</keyword>
<proteinExistence type="predicted"/>
<dbReference type="EMBL" id="FWXB01000002">
    <property type="protein sequence ID" value="SMC11162.1"/>
    <property type="molecule type" value="Genomic_DNA"/>
</dbReference>
<dbReference type="InterPro" id="IPR046977">
    <property type="entry name" value="RsmC/RlmG"/>
</dbReference>
<evidence type="ECO:0000256" key="1">
    <source>
        <dbReference type="ARBA" id="ARBA00022603"/>
    </source>
</evidence>
<dbReference type="SUPFAM" id="SSF53335">
    <property type="entry name" value="S-adenosyl-L-methionine-dependent methyltransferases"/>
    <property type="match status" value="1"/>
</dbReference>
<dbReference type="InterPro" id="IPR029063">
    <property type="entry name" value="SAM-dependent_MTases_sf"/>
</dbReference>
<keyword evidence="2 5" id="KW-0808">Transferase</keyword>
<accession>A0A1X7BNG8</accession>
<name>A0A1X7BNG8_9RHOB</name>
<dbReference type="AlphaFoldDB" id="A0A1X7BNG8"/>
<dbReference type="PANTHER" id="PTHR47816:SF4">
    <property type="entry name" value="RIBOSOMAL RNA SMALL SUBUNIT METHYLTRANSFERASE C"/>
    <property type="match status" value="1"/>
</dbReference>
<dbReference type="EC" id="2.1.1.174" evidence="5"/>
<evidence type="ECO:0000313" key="6">
    <source>
        <dbReference type="Proteomes" id="UP000193224"/>
    </source>
</evidence>
<dbReference type="Pfam" id="PF05175">
    <property type="entry name" value="MTS"/>
    <property type="match status" value="1"/>
</dbReference>
<sequence>MPASTSTRCNAQWKKNNLSGSRLSSALSGAELSLPDTGRIAVFAPRTDVHDLSPLPQDRLHVLTGFKPDTDHFAARGLSCATEPEGRYSAAIICLPRSKQLARGLIAEAARVTDGPIIVDGAKTDGVESILKECRKRAQVSPPLSKAHGKLFWFTASPAFDDWAIGAPQVIADGFVTQPGVFSADGIDPGSRLLADTLPAKLGAHLADLGGGWGYLSARALEGRDIKTLDLVEADHAALACARQNIADPRLRLHWDDATRWRPDAALDCVITNPPFHTDRNADPALGRAFITSAAAMLKPSGQLWLVANRHLPYEDALAACFANVTKVAGDNRFKILHATRPSRKAR</sequence>
<evidence type="ECO:0000256" key="2">
    <source>
        <dbReference type="ARBA" id="ARBA00022679"/>
    </source>
</evidence>
<keyword evidence="3" id="KW-0949">S-adenosyl-L-methionine</keyword>
<dbReference type="InterPro" id="IPR007848">
    <property type="entry name" value="Small_mtfrase_dom"/>
</dbReference>
<feature type="domain" description="Methyltransferase small" evidence="4">
    <location>
        <begin position="175"/>
        <end position="337"/>
    </location>
</feature>
<dbReference type="GO" id="GO:0052916">
    <property type="term" value="F:23S rRNA (guanine(1835)-N(2))-methyltransferase activity"/>
    <property type="evidence" value="ECO:0007669"/>
    <property type="project" value="UniProtKB-EC"/>
</dbReference>
<evidence type="ECO:0000256" key="3">
    <source>
        <dbReference type="ARBA" id="ARBA00022691"/>
    </source>
</evidence>
<dbReference type="PANTHER" id="PTHR47816">
    <property type="entry name" value="RIBOSOMAL RNA SMALL SUBUNIT METHYLTRANSFERASE C"/>
    <property type="match status" value="1"/>
</dbReference>
<gene>
    <name evidence="5" type="primary">rlmG</name>
    <name evidence="5" type="ORF">ROA7745_00972</name>
</gene>
<evidence type="ECO:0000259" key="4">
    <source>
        <dbReference type="Pfam" id="PF05175"/>
    </source>
</evidence>
<organism evidence="5 6">
    <name type="scientific">Roseovarius aestuarii</name>
    <dbReference type="NCBI Taxonomy" id="475083"/>
    <lineage>
        <taxon>Bacteria</taxon>
        <taxon>Pseudomonadati</taxon>
        <taxon>Pseudomonadota</taxon>
        <taxon>Alphaproteobacteria</taxon>
        <taxon>Rhodobacterales</taxon>
        <taxon>Roseobacteraceae</taxon>
        <taxon>Roseovarius</taxon>
    </lineage>
</organism>
<reference evidence="5 6" key="1">
    <citation type="submission" date="2017-03" db="EMBL/GenBank/DDBJ databases">
        <authorList>
            <person name="Afonso C.L."/>
            <person name="Miller P.J."/>
            <person name="Scott M.A."/>
            <person name="Spackman E."/>
            <person name="Goraichik I."/>
            <person name="Dimitrov K.M."/>
            <person name="Suarez D.L."/>
            <person name="Swayne D.E."/>
        </authorList>
    </citation>
    <scope>NUCLEOTIDE SEQUENCE [LARGE SCALE GENOMIC DNA]</scope>
    <source>
        <strain evidence="5 6">CECT 7745</strain>
    </source>
</reference>
<dbReference type="Proteomes" id="UP000193224">
    <property type="component" value="Unassembled WGS sequence"/>
</dbReference>